<organism evidence="2 3">
    <name type="scientific">Caenorhabditis japonica</name>
    <dbReference type="NCBI Taxonomy" id="281687"/>
    <lineage>
        <taxon>Eukaryota</taxon>
        <taxon>Metazoa</taxon>
        <taxon>Ecdysozoa</taxon>
        <taxon>Nematoda</taxon>
        <taxon>Chromadorea</taxon>
        <taxon>Rhabditida</taxon>
        <taxon>Rhabditina</taxon>
        <taxon>Rhabditomorpha</taxon>
        <taxon>Rhabditoidea</taxon>
        <taxon>Rhabditidae</taxon>
        <taxon>Peloderinae</taxon>
        <taxon>Caenorhabditis</taxon>
    </lineage>
</organism>
<proteinExistence type="predicted"/>
<accession>A0A8R1E6H5</accession>
<dbReference type="EnsemblMetazoa" id="CJA23573b.1">
    <property type="protein sequence ID" value="CJA23573b.1"/>
    <property type="gene ID" value="WBGene00179145"/>
</dbReference>
<keyword evidence="1" id="KW-0812">Transmembrane</keyword>
<keyword evidence="1" id="KW-0472">Membrane</keyword>
<reference evidence="3" key="1">
    <citation type="submission" date="2010-08" db="EMBL/GenBank/DDBJ databases">
        <authorList>
            <consortium name="Caenorhabditis japonica Sequencing Consortium"/>
            <person name="Wilson R.K."/>
        </authorList>
    </citation>
    <scope>NUCLEOTIDE SEQUENCE [LARGE SCALE GENOMIC DNA]</scope>
    <source>
        <strain evidence="3">DF5081</strain>
    </source>
</reference>
<keyword evidence="3" id="KW-1185">Reference proteome</keyword>
<feature type="transmembrane region" description="Helical" evidence="1">
    <location>
        <begin position="39"/>
        <end position="59"/>
    </location>
</feature>
<dbReference type="Proteomes" id="UP000005237">
    <property type="component" value="Unassembled WGS sequence"/>
</dbReference>
<dbReference type="AlphaFoldDB" id="A0A8R1E6H5"/>
<reference evidence="2" key="2">
    <citation type="submission" date="2022-06" db="UniProtKB">
        <authorList>
            <consortium name="EnsemblMetazoa"/>
        </authorList>
    </citation>
    <scope>IDENTIFICATION</scope>
    <source>
        <strain evidence="2">DF5081</strain>
    </source>
</reference>
<evidence type="ECO:0000313" key="3">
    <source>
        <dbReference type="Proteomes" id="UP000005237"/>
    </source>
</evidence>
<name>A0A8R1E6H5_CAEJA</name>
<keyword evidence="1" id="KW-1133">Transmembrane helix</keyword>
<evidence type="ECO:0000313" key="2">
    <source>
        <dbReference type="EnsemblMetazoa" id="CJA23573b.1"/>
    </source>
</evidence>
<protein>
    <submittedName>
        <fullName evidence="2">Uncharacterized protein</fullName>
    </submittedName>
</protein>
<feature type="transmembrane region" description="Helical" evidence="1">
    <location>
        <begin position="65"/>
        <end position="86"/>
    </location>
</feature>
<sequence>MRAVERIFTMYSSTLRGEKRKSAPGREKSRRIEKNVRAVLIRAVLIRAVLIRAVLIRAVLYPTDWLCALILIFLSFSSLFSIGSPFSCAMASSSNSSSIIIDSPAKKPIGKRHFSETLSSSHHPDDIVPLSDFIQLRETCDVMKRTISQLVTIMQAIVPRAQLQSLGLDLLISPSEPPSASASSVILSATNDTSSRTTTWTPSKIAAEAASMIDKSQRAVVELLPDNLDDSEQDSKDRAKINALAKKYN</sequence>
<evidence type="ECO:0000256" key="1">
    <source>
        <dbReference type="SAM" id="Phobius"/>
    </source>
</evidence>